<dbReference type="CDD" id="cd01949">
    <property type="entry name" value="GGDEF"/>
    <property type="match status" value="1"/>
</dbReference>
<reference evidence="5 6" key="1">
    <citation type="journal article" date="2011" name="J. Bacteriol.">
        <title>Genome sequence of Methyloversatilis universalis FAM5T, a methylotrophic representative of the order Rhodocyclales.</title>
        <authorList>
            <person name="Kittichotirat W."/>
            <person name="Good N.M."/>
            <person name="Hall R."/>
            <person name="Bringel F."/>
            <person name="Lajus A."/>
            <person name="Medigue C."/>
            <person name="Smalley N.E."/>
            <person name="Beck D."/>
            <person name="Bumgarner R."/>
            <person name="Vuilleumier S."/>
            <person name="Kalyuzhnaya M.G."/>
        </authorList>
    </citation>
    <scope>NUCLEOTIDE SEQUENCE [LARGE SCALE GENOMIC DNA]</scope>
    <source>
        <strain evidence="6">ATCC BAA-1314 / JCM 13912 / FAM5</strain>
    </source>
</reference>
<dbReference type="PANTHER" id="PTHR44757:SF2">
    <property type="entry name" value="BIOFILM ARCHITECTURE MAINTENANCE PROTEIN MBAA"/>
    <property type="match status" value="1"/>
</dbReference>
<dbReference type="InterPro" id="IPR043128">
    <property type="entry name" value="Rev_trsase/Diguanyl_cyclase"/>
</dbReference>
<dbReference type="Proteomes" id="UP000005019">
    <property type="component" value="Unassembled WGS sequence"/>
</dbReference>
<accession>F5RDL0</accession>
<organism evidence="5 6">
    <name type="scientific">Methyloversatilis universalis (strain ATCC BAA-1314 / DSM 25237 / JCM 13912 / CCUG 52030 / FAM5)</name>
    <dbReference type="NCBI Taxonomy" id="1000565"/>
    <lineage>
        <taxon>Bacteria</taxon>
        <taxon>Pseudomonadati</taxon>
        <taxon>Pseudomonadota</taxon>
        <taxon>Betaproteobacteria</taxon>
        <taxon>Nitrosomonadales</taxon>
        <taxon>Sterolibacteriaceae</taxon>
        <taxon>Methyloversatilis</taxon>
    </lineage>
</organism>
<feature type="domain" description="PAC" evidence="2">
    <location>
        <begin position="315"/>
        <end position="367"/>
    </location>
</feature>
<dbReference type="Gene3D" id="3.30.70.270">
    <property type="match status" value="1"/>
</dbReference>
<dbReference type="SMART" id="SM00304">
    <property type="entry name" value="HAMP"/>
    <property type="match status" value="1"/>
</dbReference>
<dbReference type="InterPro" id="IPR001610">
    <property type="entry name" value="PAC"/>
</dbReference>
<dbReference type="NCBIfam" id="TIGR00229">
    <property type="entry name" value="sensory_box"/>
    <property type="match status" value="2"/>
</dbReference>
<feature type="domain" description="GGDEF" evidence="4">
    <location>
        <begin position="550"/>
        <end position="683"/>
    </location>
</feature>
<name>F5RDL0_METUF</name>
<sequence length="687" mass="75779">MLRLLNRRIGVLQGRLVASVLLLAGALCGVLLWSGSELAAQLVAREAVRLDYLSADMQTRLSAAVTGDPARLATELGTLRRLGQLVYAEVRDDAGRVLVADGGPAALGPPHADLQAALDSGRGRYEMRVELLQPGRRAPVGVLRASADLSGLQDSLQLLRAGAAVLIALVLVLHALLVRWVLGGVLDGVSAIENRAVALRRAEDVAPLPVRGDDALARLTRAFNQMVQALDERVTALRKSESRFHAIADFTFGVEAWFSPQGRLIWVNRSIERVTGYTPLDCLLAEDLASMLIHEKDRRIFAARARDALAGASGENFEVRLLHREGSVVWVALNWQPIYDEGGICLGVRVSADDIQSRKEAELKLLDTVTALRREQGLRDYYLTRSEEERSRLEALLDLINLGVLFVDRDGRAQHANRMLKAIWGFAPDENLSGMRDAVLIDRTGHLRADEEAYREQVKKVLASRIPSAPLDIPLRDGRIIREQSALVPSAAPGRFLGRVWIYEDVTAERRAAEALVNMAERDPLTNLYNRRRFHEELERMIAEAGRRKTQLGLLMFDLDGFKPVNDLFGHQAGDEVLVRLARDVGAIIRRNEMFFRLGGDEFAVLAPDTDEQALTGLARRIGDKVAGMVFEFNGRTTQVTTSTGIGIYPLHAHSGESLLTAADSAMYAAKNGGKNAFRMYERRHGT</sequence>
<dbReference type="InterPro" id="IPR035965">
    <property type="entry name" value="PAS-like_dom_sf"/>
</dbReference>
<dbReference type="InterPro" id="IPR000014">
    <property type="entry name" value="PAS"/>
</dbReference>
<dbReference type="GO" id="GO:0016020">
    <property type="term" value="C:membrane"/>
    <property type="evidence" value="ECO:0007669"/>
    <property type="project" value="InterPro"/>
</dbReference>
<dbReference type="InterPro" id="IPR000700">
    <property type="entry name" value="PAS-assoc_C"/>
</dbReference>
<dbReference type="NCBIfam" id="TIGR00254">
    <property type="entry name" value="GGDEF"/>
    <property type="match status" value="1"/>
</dbReference>
<dbReference type="InterPro" id="IPR000160">
    <property type="entry name" value="GGDEF_dom"/>
</dbReference>
<dbReference type="PROSITE" id="PS50112">
    <property type="entry name" value="PAS"/>
    <property type="match status" value="2"/>
</dbReference>
<dbReference type="GO" id="GO:0007165">
    <property type="term" value="P:signal transduction"/>
    <property type="evidence" value="ECO:0007669"/>
    <property type="project" value="InterPro"/>
</dbReference>
<feature type="domain" description="PAS" evidence="1">
    <location>
        <begin position="261"/>
        <end position="312"/>
    </location>
</feature>
<dbReference type="OrthoDB" id="9813903at2"/>
<dbReference type="InterPro" id="IPR013655">
    <property type="entry name" value="PAS_fold_3"/>
</dbReference>
<dbReference type="Gene3D" id="6.10.340.10">
    <property type="match status" value="1"/>
</dbReference>
<dbReference type="SMART" id="SM00086">
    <property type="entry name" value="PAC"/>
    <property type="match status" value="1"/>
</dbReference>
<dbReference type="PROSITE" id="PS50887">
    <property type="entry name" value="GGDEF"/>
    <property type="match status" value="1"/>
</dbReference>
<dbReference type="RefSeq" id="WP_008061909.1">
    <property type="nucleotide sequence ID" value="NZ_AFHG01000052.1"/>
</dbReference>
<dbReference type="InterPro" id="IPR003660">
    <property type="entry name" value="HAMP_dom"/>
</dbReference>
<feature type="domain" description="PAS" evidence="1">
    <location>
        <begin position="389"/>
        <end position="430"/>
    </location>
</feature>
<dbReference type="InterPro" id="IPR029787">
    <property type="entry name" value="Nucleotide_cyclase"/>
</dbReference>
<dbReference type="SUPFAM" id="SSF55073">
    <property type="entry name" value="Nucleotide cyclase"/>
    <property type="match status" value="1"/>
</dbReference>
<keyword evidence="6" id="KW-1185">Reference proteome</keyword>
<feature type="domain" description="HAMP" evidence="3">
    <location>
        <begin position="183"/>
        <end position="235"/>
    </location>
</feature>
<dbReference type="InterPro" id="IPR052155">
    <property type="entry name" value="Biofilm_reg_signaling"/>
</dbReference>
<dbReference type="EMBL" id="AFHG01000052">
    <property type="protein sequence ID" value="EGK70991.1"/>
    <property type="molecule type" value="Genomic_DNA"/>
</dbReference>
<dbReference type="InterPro" id="IPR013656">
    <property type="entry name" value="PAS_4"/>
</dbReference>
<gene>
    <name evidence="5" type="ORF">METUNv1_02377</name>
</gene>
<proteinExistence type="predicted"/>
<evidence type="ECO:0008006" key="7">
    <source>
        <dbReference type="Google" id="ProtNLM"/>
    </source>
</evidence>
<evidence type="ECO:0000259" key="2">
    <source>
        <dbReference type="PROSITE" id="PS50113"/>
    </source>
</evidence>
<evidence type="ECO:0000259" key="1">
    <source>
        <dbReference type="PROSITE" id="PS50112"/>
    </source>
</evidence>
<dbReference type="Pfam" id="PF00990">
    <property type="entry name" value="GGDEF"/>
    <property type="match status" value="1"/>
</dbReference>
<dbReference type="STRING" id="1000565.METUNv1_02377"/>
<dbReference type="CDD" id="cd06225">
    <property type="entry name" value="HAMP"/>
    <property type="match status" value="1"/>
</dbReference>
<dbReference type="eggNOG" id="COG2199">
    <property type="taxonomic scope" value="Bacteria"/>
</dbReference>
<protein>
    <recommendedName>
        <fullName evidence="7">Diguanylate cyclase with PAS/PAC sensor</fullName>
    </recommendedName>
</protein>
<dbReference type="GO" id="GO:0003824">
    <property type="term" value="F:catalytic activity"/>
    <property type="evidence" value="ECO:0007669"/>
    <property type="project" value="UniProtKB-ARBA"/>
</dbReference>
<dbReference type="SMART" id="SM00091">
    <property type="entry name" value="PAS"/>
    <property type="match status" value="2"/>
</dbReference>
<dbReference type="AlphaFoldDB" id="F5RDL0"/>
<dbReference type="FunFam" id="3.30.70.270:FF:000001">
    <property type="entry name" value="Diguanylate cyclase domain protein"/>
    <property type="match status" value="1"/>
</dbReference>
<comment type="caution">
    <text evidence="5">The sequence shown here is derived from an EMBL/GenBank/DDBJ whole genome shotgun (WGS) entry which is preliminary data.</text>
</comment>
<dbReference type="PROSITE" id="PS50885">
    <property type="entry name" value="HAMP"/>
    <property type="match status" value="1"/>
</dbReference>
<dbReference type="CDD" id="cd00130">
    <property type="entry name" value="PAS"/>
    <property type="match status" value="1"/>
</dbReference>
<evidence type="ECO:0000259" key="3">
    <source>
        <dbReference type="PROSITE" id="PS50885"/>
    </source>
</evidence>
<evidence type="ECO:0000313" key="6">
    <source>
        <dbReference type="Proteomes" id="UP000005019"/>
    </source>
</evidence>
<dbReference type="Pfam" id="PF08448">
    <property type="entry name" value="PAS_4"/>
    <property type="match status" value="1"/>
</dbReference>
<dbReference type="SUPFAM" id="SSF55785">
    <property type="entry name" value="PYP-like sensor domain (PAS domain)"/>
    <property type="match status" value="2"/>
</dbReference>
<dbReference type="PANTHER" id="PTHR44757">
    <property type="entry name" value="DIGUANYLATE CYCLASE DGCP"/>
    <property type="match status" value="1"/>
</dbReference>
<dbReference type="PROSITE" id="PS50113">
    <property type="entry name" value="PAC"/>
    <property type="match status" value="1"/>
</dbReference>
<dbReference type="SMART" id="SM00267">
    <property type="entry name" value="GGDEF"/>
    <property type="match status" value="1"/>
</dbReference>
<dbReference type="Gene3D" id="3.30.450.20">
    <property type="entry name" value="PAS domain"/>
    <property type="match status" value="2"/>
</dbReference>
<dbReference type="Pfam" id="PF08447">
    <property type="entry name" value="PAS_3"/>
    <property type="match status" value="1"/>
</dbReference>
<evidence type="ECO:0000313" key="5">
    <source>
        <dbReference type="EMBL" id="EGK70991.1"/>
    </source>
</evidence>
<evidence type="ECO:0000259" key="4">
    <source>
        <dbReference type="PROSITE" id="PS50887"/>
    </source>
</evidence>